<evidence type="ECO:0000256" key="3">
    <source>
        <dbReference type="SAM" id="SignalP"/>
    </source>
</evidence>
<comment type="similarity">
    <text evidence="1">Belongs to the protease inhibitor I39 (alpha-2-macroglobulin) family. Bacterial alpha-2-macroglobulin subfamily.</text>
</comment>
<feature type="signal peptide" evidence="3">
    <location>
        <begin position="1"/>
        <end position="19"/>
    </location>
</feature>
<dbReference type="InterPro" id="IPR039426">
    <property type="entry name" value="TonB-dep_rcpt-like"/>
</dbReference>
<evidence type="ECO:0000259" key="4">
    <source>
        <dbReference type="SMART" id="SM01360"/>
    </source>
</evidence>
<evidence type="ECO:0000256" key="2">
    <source>
        <dbReference type="PROSITE-ProRule" id="PRU01360"/>
    </source>
</evidence>
<keyword evidence="6" id="KW-1185">Reference proteome</keyword>
<keyword evidence="5" id="KW-0378">Hydrolase</keyword>
<keyword evidence="3" id="KW-0732">Signal</keyword>
<dbReference type="SUPFAM" id="SSF56935">
    <property type="entry name" value="Porins"/>
    <property type="match status" value="1"/>
</dbReference>
<keyword evidence="2" id="KW-0813">Transport</keyword>
<dbReference type="InterPro" id="IPR037066">
    <property type="entry name" value="Plug_dom_sf"/>
</dbReference>
<comment type="caution">
    <text evidence="5">The sequence shown here is derived from an EMBL/GenBank/DDBJ whole genome shotgun (WGS) entry which is preliminary data.</text>
</comment>
<dbReference type="Pfam" id="PF07715">
    <property type="entry name" value="Plug"/>
    <property type="match status" value="1"/>
</dbReference>
<keyword evidence="5" id="KW-0645">Protease</keyword>
<proteinExistence type="inferred from homology"/>
<feature type="chain" id="PRO_5042976928" evidence="3">
    <location>
        <begin position="20"/>
        <end position="2200"/>
    </location>
</feature>
<dbReference type="Pfam" id="PF13715">
    <property type="entry name" value="CarbopepD_reg_2"/>
    <property type="match status" value="1"/>
</dbReference>
<dbReference type="InterPro" id="IPR002890">
    <property type="entry name" value="MG2"/>
</dbReference>
<dbReference type="Gene3D" id="1.50.10.20">
    <property type="match status" value="1"/>
</dbReference>
<dbReference type="InterPro" id="IPR008969">
    <property type="entry name" value="CarboxyPept-like_regulatory"/>
</dbReference>
<evidence type="ECO:0000256" key="1">
    <source>
        <dbReference type="ARBA" id="ARBA00010556"/>
    </source>
</evidence>
<dbReference type="PANTHER" id="PTHR40094:SF1">
    <property type="entry name" value="UBIQUITIN DOMAIN-CONTAINING PROTEIN"/>
    <property type="match status" value="1"/>
</dbReference>
<dbReference type="EMBL" id="JAHESE010000002">
    <property type="protein sequence ID" value="MBT1707343.1"/>
    <property type="molecule type" value="Genomic_DNA"/>
</dbReference>
<keyword evidence="2" id="KW-0998">Cell outer membrane</keyword>
<dbReference type="Proteomes" id="UP001319080">
    <property type="component" value="Unassembled WGS sequence"/>
</dbReference>
<dbReference type="SUPFAM" id="SSF49464">
    <property type="entry name" value="Carboxypeptidase regulatory domain-like"/>
    <property type="match status" value="1"/>
</dbReference>
<protein>
    <submittedName>
        <fullName evidence="5">Carboxypeptidase-like regulatory domain-containing protein</fullName>
    </submittedName>
</protein>
<dbReference type="GO" id="GO:0004866">
    <property type="term" value="F:endopeptidase inhibitor activity"/>
    <property type="evidence" value="ECO:0007669"/>
    <property type="project" value="InterPro"/>
</dbReference>
<accession>A0AAP2DW64</accession>
<evidence type="ECO:0000313" key="5">
    <source>
        <dbReference type="EMBL" id="MBT1707343.1"/>
    </source>
</evidence>
<dbReference type="Pfam" id="PF17973">
    <property type="entry name" value="bMG10"/>
    <property type="match status" value="1"/>
</dbReference>
<dbReference type="InterPro" id="IPR008930">
    <property type="entry name" value="Terpenoid_cyclase/PrenylTrfase"/>
</dbReference>
<evidence type="ECO:0000313" key="6">
    <source>
        <dbReference type="Proteomes" id="UP001319080"/>
    </source>
</evidence>
<sequence>MRSTLLFLLVVLLYHQAHAQKDFYSQRWSDVYKNEIKNLPQSALKIVDTIYYQAKKDKNVTEITKAVLYQSKFALILQENAELVVVEKFKMEIEASQPPLRNVLESMLAQVYWQYFQMNRWKYYGRSVSSTVSAADFRTWDAAAILRGIEQHYQRSLNNKNLLQNTRLETFDDILALAEHSRRYRPTLYDFLAHYALDFYATDEAALRSPGANNTFEVGHYFSPIDAASFNDSTFASGQYEALKLYKEMLAFHRQRRDTNAYVNLEIERLKFVAAHSAVPGDDALLKNALTSLKRVYNRHAAATLIDLELAMSLFNEGTTYDREDTTHRWKKKLALQICNDAASRFPGSDGAKRCDVLAGRILAQALSIKGERFLPLSRPSRLLMSFTNVSNLFIHIYPLTAKLEDAFFLEKDDSLRIALLTNKVVDSLWQVVLPKTDDYQNHSTELVLPALSRGNYLIVASENRVLSGSTGIFAFTSVRATDLAFLEVQSDNILRFQVINRNNGKPIAGADVHVLSTDTYSGAGIDEHKLTDKNGFIEIDKVTKRGWNLEMSVIYNGDTVSFGDYYYYHYQHDEQETGVTAKSFLFTDRSIYRPGQTVFFKGVLIKTKDKKSSIVVGQHVEVFLEDSRSSEIATLRVKTNGYGSFSGEFKLPAAGLTGEYSLYADEDSEDDSQFYENLDDFDYDETTVSVEEYKRPTFEVSMQPLTGTFRLNDTLRITGNAVAYSGSKITKAKVAYTVKREVRYPGWYYWRSSNPYSPEAEIVSGEVYTNEKGEFTVPFKAVPDIEVSPTAKPVFTYSIAVDVTDITGETRSAASSVKVGYHSMLATVRAPAQVDVQKPVVGLSITTENLNGQFLPAAGTVKIYKLQGPIKPIRKRPWAAPDYPTLTKETFERLFPNDSYGDDAGSAVGWPHGKLMKELLFDTKTSREQSLTLDKTWQIGSYVMELYTKDSIGQTVEDKFMIEVVDSKGSGVPDNALLIFQTDKTSYKPGEVAKVTIGSAATDVSITVEVEKNNKIVKTYTEQVSNSTKVITVPLVGTEDEGLSIHCNAVIVNSVVERHKRIIIEQRRPQIAIETETFKDKIQPGAIETWSFTIQGKDEQKLQAEVVAAMYDASLDQFKPHDWSFNPISQLVYYSQYRLGYGQSFGVTDFIVKNVPYRQLNIPRQNYDGFDSFGFNLTNSGRAQRKYLERLYVDVTSIGKASKVTMSHDRMGRAGFISGQLTTSDGDVLPGVNVMVKGTWRGTVTDVEGYYSIEAGMDDVLIFSFVGYSSAEVKAGKKNIVDVSMEPDIMQLSEVVVVGYGTQVKKSLTGSVAMVTDQGTVSDVVLEEALAGRMPGVFVRGADGSRYTITIRGTTSLPGGNAPLYVVDGVIVESSQIDQRDLASAQVLKGAAAIAIYGARASNGVIIISTRSGQQKLDNEMAKVNARKDFNETAFFYPHMSTDENGRIHFSFSTPETLTRWKVQLLAHTKDLLTATKTLQAVTQKDLMVTPNLPRFVRVGDEVIISAKVANLSNKKLQGKIVLQLTNPVTGQAVDALFANHARNQAFRTNARGNTQVSWSLKVPPGIAAVQYKIVAKAGSFSDGEQNIVPVLQNRVLVTETLPLYVRSNQTKSFSLTKLQQQSSPTLQHHQLTLEVTSNPAWYALQSLPYLMEFPHECAEQLFSRYYANSIASHVVNSNPKVKAVFDTWAASGKLTSDLEKNQELKSIIIEETPWLRDAESETEGKKRMALLFDLASMGNQLKGAVQKLKDMQFADGGFSWFAGARWPNRYITQHVASGFGHLTTLKIHSEPEMQTMMVKAVHYLDGEVVEDFNGNFLESYTPTSIEVHYLYMRSFYPEIGFDDKTKEVARYMEKQITKKWQEYRLYEKGMIALILYRAGNKNLACDILASLKENAIISDELGMYWKENTGGWYWYESEVETQALLIEAFAEIQADAPKLSVEEKQTTIDALRVWLLKNKQTNAWRTTKATTEAVFALLLQGSDWLSIGNSVDVTVGKMPVNIDTTEPEAGTGYFKTSWKREAVTPDMATVTLSKKDGGVAWGGLYWQYFEDLDKITPAETPLRLKKNVFKVVHTDKGDELHALKDETLKPGDLIRIRIELATDRAMEYLHMKDMRAAGFEPVDVLSEYKWQEGLGYYQSTRDVATHFFFDRVQKGVYVFEYDLRVNVRGVFSNGITTIQSMYAPEFSSHSEGVRVTIE</sequence>
<dbReference type="InterPro" id="IPR001599">
    <property type="entry name" value="Macroglobln_a2"/>
</dbReference>
<dbReference type="InterPro" id="IPR051802">
    <property type="entry name" value="YfhM-like"/>
</dbReference>
<organism evidence="5 6">
    <name type="scientific">Dawidia cretensis</name>
    <dbReference type="NCBI Taxonomy" id="2782350"/>
    <lineage>
        <taxon>Bacteria</taxon>
        <taxon>Pseudomonadati</taxon>
        <taxon>Bacteroidota</taxon>
        <taxon>Cytophagia</taxon>
        <taxon>Cytophagales</taxon>
        <taxon>Chryseotaleaceae</taxon>
        <taxon>Dawidia</taxon>
    </lineage>
</organism>
<name>A0AAP2DW64_9BACT</name>
<dbReference type="SMART" id="SM01360">
    <property type="entry name" value="A2M"/>
    <property type="match status" value="1"/>
</dbReference>
<dbReference type="Pfam" id="PF00207">
    <property type="entry name" value="A2M"/>
    <property type="match status" value="1"/>
</dbReference>
<dbReference type="Gene3D" id="2.60.40.1930">
    <property type="match status" value="1"/>
</dbReference>
<dbReference type="PROSITE" id="PS52016">
    <property type="entry name" value="TONB_DEPENDENT_REC_3"/>
    <property type="match status" value="1"/>
</dbReference>
<dbReference type="InterPro" id="IPR012910">
    <property type="entry name" value="Plug_dom"/>
</dbReference>
<dbReference type="InterPro" id="IPR041246">
    <property type="entry name" value="Bact_MG10"/>
</dbReference>
<feature type="domain" description="Alpha-2-macroglobulin" evidence="4">
    <location>
        <begin position="1434"/>
        <end position="1524"/>
    </location>
</feature>
<keyword evidence="2" id="KW-0812">Transmembrane</keyword>
<dbReference type="Pfam" id="PF01835">
    <property type="entry name" value="MG2"/>
    <property type="match status" value="1"/>
</dbReference>
<keyword evidence="5" id="KW-0121">Carboxypeptidase</keyword>
<comment type="similarity">
    <text evidence="2">Belongs to the TonB-dependent receptor family.</text>
</comment>
<dbReference type="SUPFAM" id="SSF48239">
    <property type="entry name" value="Terpenoid cyclases/Protein prenyltransferases"/>
    <property type="match status" value="1"/>
</dbReference>
<reference evidence="5 6" key="1">
    <citation type="submission" date="2021-05" db="EMBL/GenBank/DDBJ databases">
        <title>A Polyphasic approach of four new species of the genus Ohtaekwangia: Ohtaekwangia histidinii sp. nov., Ohtaekwangia cretensis sp. nov., Ohtaekwangia indiensis sp. nov., Ohtaekwangia reichenbachii sp. nov. from diverse environment.</title>
        <authorList>
            <person name="Octaviana S."/>
        </authorList>
    </citation>
    <scope>NUCLEOTIDE SEQUENCE [LARGE SCALE GENOMIC DNA]</scope>
    <source>
        <strain evidence="5 6">PWU5</strain>
    </source>
</reference>
<gene>
    <name evidence="5" type="ORF">KK062_03875</name>
</gene>
<comment type="subcellular location">
    <subcellularLocation>
        <location evidence="2">Cell outer membrane</location>
        <topology evidence="2">Multi-pass membrane protein</topology>
    </subcellularLocation>
</comment>
<keyword evidence="2" id="KW-0472">Membrane</keyword>
<dbReference type="Gene3D" id="2.170.130.10">
    <property type="entry name" value="TonB-dependent receptor, plug domain"/>
    <property type="match status" value="1"/>
</dbReference>
<dbReference type="PANTHER" id="PTHR40094">
    <property type="entry name" value="ALPHA-2-MACROGLOBULIN HOMOLOG"/>
    <property type="match status" value="1"/>
</dbReference>
<keyword evidence="2" id="KW-1134">Transmembrane beta strand</keyword>
<dbReference type="GO" id="GO:0004180">
    <property type="term" value="F:carboxypeptidase activity"/>
    <property type="evidence" value="ECO:0007669"/>
    <property type="project" value="UniProtKB-KW"/>
</dbReference>
<dbReference type="GO" id="GO:0009279">
    <property type="term" value="C:cell outer membrane"/>
    <property type="evidence" value="ECO:0007669"/>
    <property type="project" value="UniProtKB-SubCell"/>
</dbReference>